<accession>A0ABC8WBM5</accession>
<gene>
    <name evidence="2" type="ORF">URODEC1_LOCUS12024</name>
</gene>
<dbReference type="Pfam" id="PF12937">
    <property type="entry name" value="F-box-like"/>
    <property type="match status" value="1"/>
</dbReference>
<dbReference type="EMBL" id="OZ075122">
    <property type="protein sequence ID" value="CAL4906242.1"/>
    <property type="molecule type" value="Genomic_DNA"/>
</dbReference>
<evidence type="ECO:0000313" key="3">
    <source>
        <dbReference type="Proteomes" id="UP001497457"/>
    </source>
</evidence>
<proteinExistence type="predicted"/>
<dbReference type="SUPFAM" id="SSF81383">
    <property type="entry name" value="F-box domain"/>
    <property type="match status" value="1"/>
</dbReference>
<keyword evidence="3" id="KW-1185">Reference proteome</keyword>
<dbReference type="InterPro" id="IPR036047">
    <property type="entry name" value="F-box-like_dom_sf"/>
</dbReference>
<dbReference type="CDD" id="cd09917">
    <property type="entry name" value="F-box_SF"/>
    <property type="match status" value="1"/>
</dbReference>
<dbReference type="Proteomes" id="UP001497457">
    <property type="component" value="Chromosome 12b"/>
</dbReference>
<dbReference type="Pfam" id="PF03478">
    <property type="entry name" value="Beta-prop_KIB1-4"/>
    <property type="match status" value="1"/>
</dbReference>
<reference evidence="2 3" key="2">
    <citation type="submission" date="2024-10" db="EMBL/GenBank/DDBJ databases">
        <authorList>
            <person name="Ryan C."/>
        </authorList>
    </citation>
    <scope>NUCLEOTIDE SEQUENCE [LARGE SCALE GENOMIC DNA]</scope>
</reference>
<protein>
    <recommendedName>
        <fullName evidence="1">F-box domain-containing protein</fullName>
    </recommendedName>
</protein>
<dbReference type="SMART" id="SM00256">
    <property type="entry name" value="FBOX"/>
    <property type="match status" value="1"/>
</dbReference>
<name>A0ABC8WBM5_9POAL</name>
<evidence type="ECO:0000313" key="2">
    <source>
        <dbReference type="EMBL" id="CAL4906242.1"/>
    </source>
</evidence>
<dbReference type="PANTHER" id="PTHR33110">
    <property type="entry name" value="F-BOX/KELCH-REPEAT PROTEIN-RELATED"/>
    <property type="match status" value="1"/>
</dbReference>
<feature type="domain" description="F-box" evidence="1">
    <location>
        <begin position="23"/>
        <end position="64"/>
    </location>
</feature>
<dbReference type="PANTHER" id="PTHR33110:SF82">
    <property type="entry name" value="OS07G0500250 PROTEIN"/>
    <property type="match status" value="1"/>
</dbReference>
<dbReference type="InterPro" id="IPR005174">
    <property type="entry name" value="KIB1-4_b-propeller"/>
</dbReference>
<sequence length="451" mass="49806">MTTTLAVVTSPALASSFPPWRDLPPDLLGHVITHLPFPGDRARLRAVCRAWHAVVREHTCHQLLLPWVVLPDGSFCTAGDDGAFFPPIPSLPDDATCLGGAGAGGWLALDRTDAPRRRMSLLDKIRGDTLEPSGNVRHRHAYLLHNPFISGAAELDAIAGDVVEAFEIRKVLMRSGIPDDIVAITTHCRACSVIVLRPGKGASVLRYLPVFDVAFVGDRLYGITHDEDLIAFDLAEDGNGKLVFAKIKRVIKQPLADGEEDLWSYLDDDDEEQGEDEDEDDEEQEFIDEWPNQIEDSFNTYGKVSDGTVNVEDTEGEKADDEPKDHIITTRYLLRSSNGEELLIARHHVQSTPFSGAYTREFELFRADLDSGKWVPVAHGGLAGEALFLSRSFSTSTSAYEASTSAVCILQRAWTTCSTRDPGGRAFSLPWQRKLFSSGFMTWLFPPELVL</sequence>
<dbReference type="Gene3D" id="1.20.1280.50">
    <property type="match status" value="1"/>
</dbReference>
<dbReference type="InterPro" id="IPR001810">
    <property type="entry name" value="F-box_dom"/>
</dbReference>
<dbReference type="AlphaFoldDB" id="A0ABC8WBM5"/>
<evidence type="ECO:0000259" key="1">
    <source>
        <dbReference type="SMART" id="SM00256"/>
    </source>
</evidence>
<reference evidence="3" key="1">
    <citation type="submission" date="2024-06" db="EMBL/GenBank/DDBJ databases">
        <authorList>
            <person name="Ryan C."/>
        </authorList>
    </citation>
    <scope>NUCLEOTIDE SEQUENCE [LARGE SCALE GENOMIC DNA]</scope>
</reference>
<organism evidence="2 3">
    <name type="scientific">Urochloa decumbens</name>
    <dbReference type="NCBI Taxonomy" id="240449"/>
    <lineage>
        <taxon>Eukaryota</taxon>
        <taxon>Viridiplantae</taxon>
        <taxon>Streptophyta</taxon>
        <taxon>Embryophyta</taxon>
        <taxon>Tracheophyta</taxon>
        <taxon>Spermatophyta</taxon>
        <taxon>Magnoliopsida</taxon>
        <taxon>Liliopsida</taxon>
        <taxon>Poales</taxon>
        <taxon>Poaceae</taxon>
        <taxon>PACMAD clade</taxon>
        <taxon>Panicoideae</taxon>
        <taxon>Panicodae</taxon>
        <taxon>Paniceae</taxon>
        <taxon>Melinidinae</taxon>
        <taxon>Urochloa</taxon>
    </lineage>
</organism>